<gene>
    <name evidence="3" type="ORF">PDIGIT_LOCUS10114</name>
</gene>
<proteinExistence type="predicted"/>
<comment type="caution">
    <text evidence="3">The sequence shown here is derived from an EMBL/GenBank/DDBJ whole genome shotgun (WGS) entry which is preliminary data.</text>
</comment>
<evidence type="ECO:0000256" key="2">
    <source>
        <dbReference type="SAM" id="SignalP"/>
    </source>
</evidence>
<feature type="region of interest" description="Disordered" evidence="1">
    <location>
        <begin position="43"/>
        <end position="95"/>
    </location>
</feature>
<feature type="signal peptide" evidence="2">
    <location>
        <begin position="1"/>
        <end position="26"/>
    </location>
</feature>
<keyword evidence="4" id="KW-1185">Reference proteome</keyword>
<evidence type="ECO:0000256" key="1">
    <source>
        <dbReference type="SAM" id="MobiDB-lite"/>
    </source>
</evidence>
<organism evidence="3 4">
    <name type="scientific">Periconia digitata</name>
    <dbReference type="NCBI Taxonomy" id="1303443"/>
    <lineage>
        <taxon>Eukaryota</taxon>
        <taxon>Fungi</taxon>
        <taxon>Dikarya</taxon>
        <taxon>Ascomycota</taxon>
        <taxon>Pezizomycotina</taxon>
        <taxon>Dothideomycetes</taxon>
        <taxon>Pleosporomycetidae</taxon>
        <taxon>Pleosporales</taxon>
        <taxon>Massarineae</taxon>
        <taxon>Periconiaceae</taxon>
        <taxon>Periconia</taxon>
    </lineage>
</organism>
<accession>A0A9W4ULU1</accession>
<dbReference type="EMBL" id="CAOQHR010000007">
    <property type="protein sequence ID" value="CAI6337007.1"/>
    <property type="molecule type" value="Genomic_DNA"/>
</dbReference>
<sequence>MTIPLFQQQFLSSIRAFLSLLATTEAKDLDYIQSKLLPHRLPLPAPSCETTQATPSQFLSSSDASETSQQSDVRLTTGSRQPLPVGSAPHLTTAK</sequence>
<keyword evidence="2" id="KW-0732">Signal</keyword>
<dbReference type="OrthoDB" id="3792217at2759"/>
<feature type="chain" id="PRO_5040914204" evidence="2">
    <location>
        <begin position="27"/>
        <end position="95"/>
    </location>
</feature>
<feature type="compositionally biased region" description="Polar residues" evidence="1">
    <location>
        <begin position="48"/>
        <end position="59"/>
    </location>
</feature>
<reference evidence="3" key="1">
    <citation type="submission" date="2023-01" db="EMBL/GenBank/DDBJ databases">
        <authorList>
            <person name="Van Ghelder C."/>
            <person name="Rancurel C."/>
        </authorList>
    </citation>
    <scope>NUCLEOTIDE SEQUENCE</scope>
    <source>
        <strain evidence="3">CNCM I-4278</strain>
    </source>
</reference>
<dbReference type="AlphaFoldDB" id="A0A9W4ULU1"/>
<evidence type="ECO:0000313" key="4">
    <source>
        <dbReference type="Proteomes" id="UP001152607"/>
    </source>
</evidence>
<protein>
    <submittedName>
        <fullName evidence="3">Uncharacterized protein</fullName>
    </submittedName>
</protein>
<dbReference type="Proteomes" id="UP001152607">
    <property type="component" value="Unassembled WGS sequence"/>
</dbReference>
<evidence type="ECO:0000313" key="3">
    <source>
        <dbReference type="EMBL" id="CAI6337007.1"/>
    </source>
</evidence>
<feature type="compositionally biased region" description="Low complexity" evidence="1">
    <location>
        <begin position="60"/>
        <end position="72"/>
    </location>
</feature>
<name>A0A9W4ULU1_9PLEO</name>